<keyword evidence="1" id="KW-0812">Transmembrane</keyword>
<proteinExistence type="predicted"/>
<dbReference type="EMBL" id="LWMV01000030">
    <property type="protein sequence ID" value="KZX15654.1"/>
    <property type="molecule type" value="Genomic_DNA"/>
</dbReference>
<dbReference type="PATRIC" id="fig|49547.3.peg.220"/>
<accession>A0A166DJ71</accession>
<dbReference type="RefSeq" id="WP_169805769.1">
    <property type="nucleotide sequence ID" value="NZ_LWMV01000030.1"/>
</dbReference>
<keyword evidence="1" id="KW-1133">Transmembrane helix</keyword>
<organism evidence="2 3">
    <name type="scientific">Methanobrevibacter curvatus</name>
    <dbReference type="NCBI Taxonomy" id="49547"/>
    <lineage>
        <taxon>Archaea</taxon>
        <taxon>Methanobacteriati</taxon>
        <taxon>Methanobacteriota</taxon>
        <taxon>Methanomada group</taxon>
        <taxon>Methanobacteria</taxon>
        <taxon>Methanobacteriales</taxon>
        <taxon>Methanobacteriaceae</taxon>
        <taxon>Methanobrevibacter</taxon>
    </lineage>
</organism>
<keyword evidence="3" id="KW-1185">Reference proteome</keyword>
<dbReference type="Proteomes" id="UP000077245">
    <property type="component" value="Unassembled WGS sequence"/>
</dbReference>
<gene>
    <name evidence="2" type="ORF">MBCUR_02070</name>
</gene>
<evidence type="ECO:0000313" key="2">
    <source>
        <dbReference type="EMBL" id="KZX15654.1"/>
    </source>
</evidence>
<protein>
    <submittedName>
        <fullName evidence="2">Uncharacterized protein</fullName>
    </submittedName>
</protein>
<sequence>MEFLIVTDLVNEVIKMRNKLLIVGIIAIVIIVLGAFIVLGGGFNSSSDSSDEQQLNKESQDPNINITKSEAINLVKDFLKEGGNLEEDDLNLESASLTTFVGKPTYEIIFYVSSHNGGYTATAGSDITLNTLKSVNTKGSASVNLYVDGESGEILGANGNPADASKIKVTIK</sequence>
<dbReference type="AlphaFoldDB" id="A0A166DJ71"/>
<name>A0A166DJ71_9EURY</name>
<feature type="transmembrane region" description="Helical" evidence="1">
    <location>
        <begin position="20"/>
        <end position="43"/>
    </location>
</feature>
<comment type="caution">
    <text evidence="2">The sequence shown here is derived from an EMBL/GenBank/DDBJ whole genome shotgun (WGS) entry which is preliminary data.</text>
</comment>
<evidence type="ECO:0000313" key="3">
    <source>
        <dbReference type="Proteomes" id="UP000077245"/>
    </source>
</evidence>
<reference evidence="2 3" key="1">
    <citation type="submission" date="2016-04" db="EMBL/GenBank/DDBJ databases">
        <title>Genome sequence of Methanobrevibacter curvatus DSM 11111.</title>
        <authorList>
            <person name="Poehlein A."/>
            <person name="Seedorf H."/>
            <person name="Daniel R."/>
        </authorList>
    </citation>
    <scope>NUCLEOTIDE SEQUENCE [LARGE SCALE GENOMIC DNA]</scope>
    <source>
        <strain evidence="2 3">DSM 11111</strain>
    </source>
</reference>
<keyword evidence="1" id="KW-0472">Membrane</keyword>
<evidence type="ECO:0000256" key="1">
    <source>
        <dbReference type="SAM" id="Phobius"/>
    </source>
</evidence>